<protein>
    <submittedName>
        <fullName evidence="1">Uncharacterized protein</fullName>
    </submittedName>
</protein>
<dbReference type="AlphaFoldDB" id="A0A6A5SK60"/>
<sequence length="238" mass="27137">MRLIGRYGIRKPQIRQTLQLLFERLGDTLLPMYGETRICVAAELTNLLKIDFQSGGLSSKGLRNAREAFVILAYLAHEWESVMLAGALMHFWVMCMHGIMHQEHRGYLQDWHKALGKIQELGPEGMVQGPPHMPGSPLATIPYTPWNHGRMQHPSALPWPVHRARSAPAARRRHSPDMRLALPAAANSAWTSPMMSPVGNQRAGYFDDIDNLQYQQQEVKMKLNDVNYKLDLLVEQFY</sequence>
<dbReference type="Proteomes" id="UP000800038">
    <property type="component" value="Unassembled WGS sequence"/>
</dbReference>
<accession>A0A6A5SK60</accession>
<gene>
    <name evidence="1" type="ORF">EJ02DRAFT_445748</name>
</gene>
<dbReference type="OrthoDB" id="3787285at2759"/>
<dbReference type="EMBL" id="ML976070">
    <property type="protein sequence ID" value="KAF1940008.1"/>
    <property type="molecule type" value="Genomic_DNA"/>
</dbReference>
<evidence type="ECO:0000313" key="2">
    <source>
        <dbReference type="Proteomes" id="UP000800038"/>
    </source>
</evidence>
<name>A0A6A5SK60_9PLEO</name>
<keyword evidence="2" id="KW-1185">Reference proteome</keyword>
<evidence type="ECO:0000313" key="1">
    <source>
        <dbReference type="EMBL" id="KAF1940008.1"/>
    </source>
</evidence>
<reference evidence="1" key="1">
    <citation type="journal article" date="2020" name="Stud. Mycol.">
        <title>101 Dothideomycetes genomes: a test case for predicting lifestyles and emergence of pathogens.</title>
        <authorList>
            <person name="Haridas S."/>
            <person name="Albert R."/>
            <person name="Binder M."/>
            <person name="Bloem J."/>
            <person name="Labutti K."/>
            <person name="Salamov A."/>
            <person name="Andreopoulos B."/>
            <person name="Baker S."/>
            <person name="Barry K."/>
            <person name="Bills G."/>
            <person name="Bluhm B."/>
            <person name="Cannon C."/>
            <person name="Castanera R."/>
            <person name="Culley D."/>
            <person name="Daum C."/>
            <person name="Ezra D."/>
            <person name="Gonzalez J."/>
            <person name="Henrissat B."/>
            <person name="Kuo A."/>
            <person name="Liang C."/>
            <person name="Lipzen A."/>
            <person name="Lutzoni F."/>
            <person name="Magnuson J."/>
            <person name="Mondo S."/>
            <person name="Nolan M."/>
            <person name="Ohm R."/>
            <person name="Pangilinan J."/>
            <person name="Park H.-J."/>
            <person name="Ramirez L."/>
            <person name="Alfaro M."/>
            <person name="Sun H."/>
            <person name="Tritt A."/>
            <person name="Yoshinaga Y."/>
            <person name="Zwiers L.-H."/>
            <person name="Turgeon B."/>
            <person name="Goodwin S."/>
            <person name="Spatafora J."/>
            <person name="Crous P."/>
            <person name="Grigoriev I."/>
        </authorList>
    </citation>
    <scope>NUCLEOTIDE SEQUENCE</scope>
    <source>
        <strain evidence="1">CBS 161.51</strain>
    </source>
</reference>
<proteinExistence type="predicted"/>
<organism evidence="1 2">
    <name type="scientific">Clathrospora elynae</name>
    <dbReference type="NCBI Taxonomy" id="706981"/>
    <lineage>
        <taxon>Eukaryota</taxon>
        <taxon>Fungi</taxon>
        <taxon>Dikarya</taxon>
        <taxon>Ascomycota</taxon>
        <taxon>Pezizomycotina</taxon>
        <taxon>Dothideomycetes</taxon>
        <taxon>Pleosporomycetidae</taxon>
        <taxon>Pleosporales</taxon>
        <taxon>Diademaceae</taxon>
        <taxon>Clathrospora</taxon>
    </lineage>
</organism>